<gene>
    <name evidence="10" type="ORF">GGC33_02545</name>
</gene>
<evidence type="ECO:0000256" key="1">
    <source>
        <dbReference type="ARBA" id="ARBA00004651"/>
    </source>
</evidence>
<dbReference type="SUPFAM" id="SSF82861">
    <property type="entry name" value="Mechanosensitive channel protein MscS (YggB), transmembrane region"/>
    <property type="match status" value="1"/>
</dbReference>
<comment type="subcellular location">
    <subcellularLocation>
        <location evidence="1">Cell membrane</location>
        <topology evidence="1">Multi-pass membrane protein</topology>
    </subcellularLocation>
</comment>
<dbReference type="Gene3D" id="2.30.30.60">
    <property type="match status" value="1"/>
</dbReference>
<dbReference type="InterPro" id="IPR010920">
    <property type="entry name" value="LSM_dom_sf"/>
</dbReference>
<dbReference type="InterPro" id="IPR045275">
    <property type="entry name" value="MscS_archaea/bacteria_type"/>
</dbReference>
<dbReference type="Gene3D" id="3.30.70.100">
    <property type="match status" value="1"/>
</dbReference>
<feature type="transmembrane region" description="Helical" evidence="7">
    <location>
        <begin position="58"/>
        <end position="76"/>
    </location>
</feature>
<dbReference type="Pfam" id="PF00924">
    <property type="entry name" value="MS_channel_2nd"/>
    <property type="match status" value="1"/>
</dbReference>
<evidence type="ECO:0000259" key="8">
    <source>
        <dbReference type="Pfam" id="PF00924"/>
    </source>
</evidence>
<evidence type="ECO:0000256" key="2">
    <source>
        <dbReference type="ARBA" id="ARBA00008017"/>
    </source>
</evidence>
<evidence type="ECO:0000256" key="7">
    <source>
        <dbReference type="SAM" id="Phobius"/>
    </source>
</evidence>
<dbReference type="InterPro" id="IPR011066">
    <property type="entry name" value="MscS_channel_C_sf"/>
</dbReference>
<reference evidence="10 11" key="1">
    <citation type="submission" date="2019-11" db="EMBL/GenBank/DDBJ databases">
        <title>Isolation of a new High Light Tolerant Cyanobacteria.</title>
        <authorList>
            <person name="Dobson Z."/>
            <person name="Vaughn N."/>
            <person name="Vaughn M."/>
            <person name="Fromme P."/>
            <person name="Mazor Y."/>
        </authorList>
    </citation>
    <scope>NUCLEOTIDE SEQUENCE [LARGE SCALE GENOMIC DNA]</scope>
    <source>
        <strain evidence="10 11">0216</strain>
    </source>
</reference>
<keyword evidence="5 7" id="KW-1133">Transmembrane helix</keyword>
<evidence type="ECO:0000313" key="11">
    <source>
        <dbReference type="Proteomes" id="UP000437131"/>
    </source>
</evidence>
<dbReference type="Gene3D" id="1.10.287.1260">
    <property type="match status" value="1"/>
</dbReference>
<name>A0A844GUS0_9CHRO</name>
<dbReference type="InterPro" id="IPR023408">
    <property type="entry name" value="MscS_beta-dom_sf"/>
</dbReference>
<keyword evidence="4 7" id="KW-0812">Transmembrane</keyword>
<comment type="caution">
    <text evidence="10">The sequence shown here is derived from an EMBL/GenBank/DDBJ whole genome shotgun (WGS) entry which is preliminary data.</text>
</comment>
<feature type="domain" description="Mechanosensitive ion channel MscS" evidence="8">
    <location>
        <begin position="104"/>
        <end position="169"/>
    </location>
</feature>
<dbReference type="Proteomes" id="UP000437131">
    <property type="component" value="Unassembled WGS sequence"/>
</dbReference>
<dbReference type="InterPro" id="IPR011014">
    <property type="entry name" value="MscS_channel_TM-2"/>
</dbReference>
<evidence type="ECO:0000256" key="3">
    <source>
        <dbReference type="ARBA" id="ARBA00022475"/>
    </source>
</evidence>
<dbReference type="GO" id="GO:0005886">
    <property type="term" value="C:plasma membrane"/>
    <property type="evidence" value="ECO:0007669"/>
    <property type="project" value="UniProtKB-SubCell"/>
</dbReference>
<protein>
    <submittedName>
        <fullName evidence="10">Mechanosensitive ion channel</fullName>
    </submittedName>
</protein>
<dbReference type="AlphaFoldDB" id="A0A844GUS0"/>
<keyword evidence="3" id="KW-1003">Cell membrane</keyword>
<comment type="similarity">
    <text evidence="2">Belongs to the MscS (TC 1.A.23) family.</text>
</comment>
<feature type="domain" description="Mechanosensitive ion channel MscS C-terminal" evidence="9">
    <location>
        <begin position="176"/>
        <end position="258"/>
    </location>
</feature>
<evidence type="ECO:0000256" key="5">
    <source>
        <dbReference type="ARBA" id="ARBA00022989"/>
    </source>
</evidence>
<evidence type="ECO:0000256" key="6">
    <source>
        <dbReference type="ARBA" id="ARBA00023136"/>
    </source>
</evidence>
<dbReference type="RefSeq" id="WP_015218619.1">
    <property type="nucleotide sequence ID" value="NZ_WMIA01000002.1"/>
</dbReference>
<proteinExistence type="inferred from homology"/>
<sequence length="271" mass="29904">MISEQIINKLVELGTTVGLKILTALIIFLIGLQVAKWIKHLLETALTKKEVESTLVKFLGKILYIALISFVIIIALNQAGVAVTSIIAIFGAASLTVGLALQGSLSSLAAGISLIILRPFKIGDLIDGGGSFGIVEEIGLFNTTIKTLDNLTIIIPNDKIRNEKIINYSLKPIRRVDLVVSIGYGDDIDKAKQLVKEILSNDSRILADPAFTIHLFELADSSVNFAVRPWVKTSDYWDTYCDLTETIKKRFDEEGINIPFPQRDVHIYNHN</sequence>
<dbReference type="GO" id="GO:0008381">
    <property type="term" value="F:mechanosensitive monoatomic ion channel activity"/>
    <property type="evidence" value="ECO:0007669"/>
    <property type="project" value="InterPro"/>
</dbReference>
<dbReference type="PANTHER" id="PTHR30221">
    <property type="entry name" value="SMALL-CONDUCTANCE MECHANOSENSITIVE CHANNEL"/>
    <property type="match status" value="1"/>
</dbReference>
<keyword evidence="6 7" id="KW-0472">Membrane</keyword>
<dbReference type="InterPro" id="IPR008910">
    <property type="entry name" value="MSC_TM_helix"/>
</dbReference>
<dbReference type="PANTHER" id="PTHR30221:SF1">
    <property type="entry name" value="SMALL-CONDUCTANCE MECHANOSENSITIVE CHANNEL"/>
    <property type="match status" value="1"/>
</dbReference>
<dbReference type="InterPro" id="IPR006685">
    <property type="entry name" value="MscS_channel_2nd"/>
</dbReference>
<accession>A0A844GUS0</accession>
<dbReference type="Pfam" id="PF05552">
    <property type="entry name" value="MS_channel_1st_1"/>
    <property type="match status" value="1"/>
</dbReference>
<evidence type="ECO:0000259" key="9">
    <source>
        <dbReference type="Pfam" id="PF21082"/>
    </source>
</evidence>
<dbReference type="InterPro" id="IPR049278">
    <property type="entry name" value="MS_channel_C"/>
</dbReference>
<evidence type="ECO:0000256" key="4">
    <source>
        <dbReference type="ARBA" id="ARBA00022692"/>
    </source>
</evidence>
<evidence type="ECO:0000313" key="10">
    <source>
        <dbReference type="EMBL" id="MTF37806.1"/>
    </source>
</evidence>
<feature type="transmembrane region" description="Helical" evidence="7">
    <location>
        <begin position="82"/>
        <end position="101"/>
    </location>
</feature>
<dbReference type="EMBL" id="WMIA01000002">
    <property type="protein sequence ID" value="MTF37806.1"/>
    <property type="molecule type" value="Genomic_DNA"/>
</dbReference>
<feature type="transmembrane region" description="Helical" evidence="7">
    <location>
        <begin position="17"/>
        <end position="38"/>
    </location>
</feature>
<dbReference type="Pfam" id="PF21082">
    <property type="entry name" value="MS_channel_3rd"/>
    <property type="match status" value="1"/>
</dbReference>
<organism evidence="10 11">
    <name type="scientific">Cyanobacterium aponinum 0216</name>
    <dbReference type="NCBI Taxonomy" id="2676140"/>
    <lineage>
        <taxon>Bacteria</taxon>
        <taxon>Bacillati</taxon>
        <taxon>Cyanobacteriota</taxon>
        <taxon>Cyanophyceae</taxon>
        <taxon>Oscillatoriophycideae</taxon>
        <taxon>Chroococcales</taxon>
        <taxon>Geminocystaceae</taxon>
        <taxon>Cyanobacterium</taxon>
    </lineage>
</organism>
<dbReference type="SUPFAM" id="SSF82689">
    <property type="entry name" value="Mechanosensitive channel protein MscS (YggB), C-terminal domain"/>
    <property type="match status" value="1"/>
</dbReference>
<dbReference type="SUPFAM" id="SSF50182">
    <property type="entry name" value="Sm-like ribonucleoproteins"/>
    <property type="match status" value="1"/>
</dbReference>